<dbReference type="GeneID" id="97169595"/>
<dbReference type="PATRIC" id="fig|303.167.peg.3696"/>
<evidence type="ECO:0000313" key="8">
    <source>
        <dbReference type="Proteomes" id="UP000185146"/>
    </source>
</evidence>
<protein>
    <submittedName>
        <fullName evidence="6">Outer membrane beta-barrel protein</fullName>
    </submittedName>
</protein>
<dbReference type="OrthoDB" id="6896482at2"/>
<dbReference type="RefSeq" id="WP_013973837.1">
    <property type="nucleotide sequence ID" value="NZ_BSKK01000005.1"/>
</dbReference>
<dbReference type="Proteomes" id="UP000050437">
    <property type="component" value="Unassembled WGS sequence"/>
</dbReference>
<feature type="domain" description="Outer membrane protein beta-barrel" evidence="3">
    <location>
        <begin position="8"/>
        <end position="182"/>
    </location>
</feature>
<organism evidence="4 8">
    <name type="scientific">Pseudomonas putida</name>
    <name type="common">Arthrobacter siderocapsulatus</name>
    <dbReference type="NCBI Taxonomy" id="303"/>
    <lineage>
        <taxon>Bacteria</taxon>
        <taxon>Pseudomonadati</taxon>
        <taxon>Pseudomonadota</taxon>
        <taxon>Gammaproteobacteria</taxon>
        <taxon>Pseudomonadales</taxon>
        <taxon>Pseudomonadaceae</taxon>
        <taxon>Pseudomonas</taxon>
    </lineage>
</organism>
<dbReference type="EMBL" id="CP018743">
    <property type="protein sequence ID" value="APO83886.1"/>
    <property type="molecule type" value="Genomic_DNA"/>
</dbReference>
<accession>A0A059UTP0</accession>
<proteinExistence type="predicted"/>
<dbReference type="KEGG" id="ppud:DW66_4469"/>
<evidence type="ECO:0000256" key="1">
    <source>
        <dbReference type="ARBA" id="ARBA00022729"/>
    </source>
</evidence>
<evidence type="ECO:0000313" key="6">
    <source>
        <dbReference type="EMBL" id="MBF8735294.1"/>
    </source>
</evidence>
<dbReference type="EMBL" id="JADLKB010000006">
    <property type="protein sequence ID" value="MBF8735294.1"/>
    <property type="molecule type" value="Genomic_DNA"/>
</dbReference>
<keyword evidence="1 2" id="KW-0732">Signal</keyword>
<dbReference type="SUPFAM" id="SSF56925">
    <property type="entry name" value="OMPA-like"/>
    <property type="match status" value="1"/>
</dbReference>
<evidence type="ECO:0000256" key="2">
    <source>
        <dbReference type="SAM" id="SignalP"/>
    </source>
</evidence>
<dbReference type="Gene3D" id="2.40.160.20">
    <property type="match status" value="1"/>
</dbReference>
<name>A0A059UTP0_PSEPU</name>
<sequence length="201" mass="21487">MKTFNTLLAAMAVCAAGITTAQAADDNFASLTYGQTSDKVRKSGLLQRNTDHLNADGIIGKDDTWGVRVGKINDQGRYYMTYDNVSGDHSGLKLRQENLLGSYDLFLPVGDTTKLFGGGSLGVTKLTQDSPGASRDTDYGYAYGLQAGVIQDITDKASVELGYRYLRTNAATEVGAHGGPKDGTLRLTSSAQTYLAASYKF</sequence>
<accession>A0A1L5PV23</accession>
<dbReference type="InterPro" id="IPR011250">
    <property type="entry name" value="OMP/PagP_B-barrel"/>
</dbReference>
<dbReference type="EMBL" id="LKKS01000001">
    <property type="protein sequence ID" value="KPM68822.1"/>
    <property type="molecule type" value="Genomic_DNA"/>
</dbReference>
<dbReference type="Proteomes" id="UP000185146">
    <property type="component" value="Chromosome"/>
</dbReference>
<feature type="chain" id="PRO_5009862871" evidence="2">
    <location>
        <begin position="24"/>
        <end position="201"/>
    </location>
</feature>
<reference evidence="6" key="3">
    <citation type="submission" date="2020-10" db="EMBL/GenBank/DDBJ databases">
        <title>Genome sequences of Pseudomonas isolates.</title>
        <authorList>
            <person name="Wessels L."/>
            <person name="Reich F."/>
            <person name="Hammerl J."/>
        </authorList>
    </citation>
    <scope>NUCLEOTIDE SEQUENCE</scope>
    <source>
        <strain evidence="6">20-MO00640-0</strain>
    </source>
</reference>
<evidence type="ECO:0000313" key="4">
    <source>
        <dbReference type="EMBL" id="APO83886.1"/>
    </source>
</evidence>
<dbReference type="AlphaFoldDB" id="A0A059UTP0"/>
<feature type="signal peptide" evidence="2">
    <location>
        <begin position="1"/>
        <end position="23"/>
    </location>
</feature>
<dbReference type="Proteomes" id="UP000639504">
    <property type="component" value="Unassembled WGS sequence"/>
</dbReference>
<evidence type="ECO:0000259" key="3">
    <source>
        <dbReference type="Pfam" id="PF13505"/>
    </source>
</evidence>
<reference evidence="4 8" key="2">
    <citation type="submission" date="2016-12" db="EMBL/GenBank/DDBJ databases">
        <title>Draft Genome Sequence of Mercury Resistant Pseudomonas DRA525.</title>
        <authorList>
            <person name="Drace K.M."/>
        </authorList>
    </citation>
    <scope>NUCLEOTIDE SEQUENCE [LARGE SCALE GENOMIC DNA]</scope>
    <source>
        <strain evidence="4 8">DRA525</strain>
    </source>
</reference>
<dbReference type="KEGG" id="ppud:DW66_3514"/>
<gene>
    <name evidence="4" type="ORF">BL240_21580</name>
    <name evidence="5" type="ORF">HB13667_00150</name>
    <name evidence="6" type="ORF">IR015_07690</name>
</gene>
<reference evidence="5 7" key="1">
    <citation type="submission" date="2015-10" db="EMBL/GenBank/DDBJ databases">
        <title>Pseudomonas putida clinical strains.</title>
        <authorList>
            <person name="Molina L."/>
            <person name="Udaondo Z."/>
        </authorList>
    </citation>
    <scope>NUCLEOTIDE SEQUENCE [LARGE SCALE GENOMIC DNA]</scope>
    <source>
        <strain evidence="5 7">HB13667</strain>
    </source>
</reference>
<evidence type="ECO:0000313" key="5">
    <source>
        <dbReference type="EMBL" id="KPM68822.1"/>
    </source>
</evidence>
<dbReference type="Pfam" id="PF13505">
    <property type="entry name" value="OMP_b-brl"/>
    <property type="match status" value="1"/>
</dbReference>
<evidence type="ECO:0000313" key="7">
    <source>
        <dbReference type="Proteomes" id="UP000050437"/>
    </source>
</evidence>
<dbReference type="InterPro" id="IPR027385">
    <property type="entry name" value="Beta-barrel_OMP"/>
</dbReference>